<dbReference type="STRING" id="908615.SAMN05421540_1073"/>
<feature type="domain" description="DUF5675" evidence="1">
    <location>
        <begin position="5"/>
        <end position="114"/>
    </location>
</feature>
<protein>
    <recommendedName>
        <fullName evidence="1">DUF5675 domain-containing protein</fullName>
    </recommendedName>
</protein>
<dbReference type="AlphaFoldDB" id="A0A1H4C170"/>
<evidence type="ECO:0000313" key="3">
    <source>
        <dbReference type="Proteomes" id="UP000198820"/>
    </source>
</evidence>
<evidence type="ECO:0000259" key="1">
    <source>
        <dbReference type="Pfam" id="PF18925"/>
    </source>
</evidence>
<name>A0A1H4C170_9FLAO</name>
<evidence type="ECO:0000313" key="2">
    <source>
        <dbReference type="EMBL" id="SEA54063.1"/>
    </source>
</evidence>
<keyword evidence="3" id="KW-1185">Reference proteome</keyword>
<accession>A0A1H4C170</accession>
<dbReference type="Proteomes" id="UP000198820">
    <property type="component" value="Unassembled WGS sequence"/>
</dbReference>
<proteinExistence type="predicted"/>
<gene>
    <name evidence="2" type="ORF">SAMN05421540_1073</name>
</gene>
<dbReference type="InterPro" id="IPR043732">
    <property type="entry name" value="DUF5675"/>
</dbReference>
<sequence>MLLQLIRQYHAHGTNGVIRLNNKHICYTIELPWKANQRNVSCIPEGKYDLKLRYSIRFKWHLHLINVPNRELILFHPANHAIKELKGCIAPVTALTAPGRGTESLVAFQQLKQVAYSVLKERKKISMIIKS</sequence>
<organism evidence="2 3">
    <name type="scientific">Psychroflexus halocasei</name>
    <dbReference type="NCBI Taxonomy" id="908615"/>
    <lineage>
        <taxon>Bacteria</taxon>
        <taxon>Pseudomonadati</taxon>
        <taxon>Bacteroidota</taxon>
        <taxon>Flavobacteriia</taxon>
        <taxon>Flavobacteriales</taxon>
        <taxon>Flavobacteriaceae</taxon>
        <taxon>Psychroflexus</taxon>
    </lineage>
</organism>
<reference evidence="2 3" key="1">
    <citation type="submission" date="2016-10" db="EMBL/GenBank/DDBJ databases">
        <authorList>
            <person name="de Groot N.N."/>
        </authorList>
    </citation>
    <scope>NUCLEOTIDE SEQUENCE [LARGE SCALE GENOMIC DNA]</scope>
    <source>
        <strain evidence="2 3">DSM 23581</strain>
    </source>
</reference>
<dbReference type="RefSeq" id="WP_093244375.1">
    <property type="nucleotide sequence ID" value="NZ_FNQF01000007.1"/>
</dbReference>
<dbReference type="Pfam" id="PF18925">
    <property type="entry name" value="DUF5675"/>
    <property type="match status" value="1"/>
</dbReference>
<dbReference type="EMBL" id="FNQF01000007">
    <property type="protein sequence ID" value="SEA54063.1"/>
    <property type="molecule type" value="Genomic_DNA"/>
</dbReference>